<dbReference type="InterPro" id="IPR017871">
    <property type="entry name" value="ABC_transporter-like_CS"/>
</dbReference>
<keyword evidence="6" id="KW-0547">Nucleotide-binding</keyword>
<keyword evidence="4" id="KW-1003">Cell membrane</keyword>
<dbReference type="GO" id="GO:0005524">
    <property type="term" value="F:ATP binding"/>
    <property type="evidence" value="ECO:0007669"/>
    <property type="project" value="UniProtKB-KW"/>
</dbReference>
<evidence type="ECO:0000256" key="7">
    <source>
        <dbReference type="ARBA" id="ARBA00022840"/>
    </source>
</evidence>
<dbReference type="Proteomes" id="UP001501510">
    <property type="component" value="Unassembled WGS sequence"/>
</dbReference>
<dbReference type="PROSITE" id="PS50893">
    <property type="entry name" value="ABC_TRANSPORTER_2"/>
    <property type="match status" value="2"/>
</dbReference>
<accession>A0ABP3UW02</accession>
<evidence type="ECO:0000256" key="8">
    <source>
        <dbReference type="ARBA" id="ARBA00022967"/>
    </source>
</evidence>
<reference evidence="13" key="1">
    <citation type="journal article" date="2019" name="Int. J. Syst. Evol. Microbiol.">
        <title>The Global Catalogue of Microorganisms (GCM) 10K type strain sequencing project: providing services to taxonomists for standard genome sequencing and annotation.</title>
        <authorList>
            <consortium name="The Broad Institute Genomics Platform"/>
            <consortium name="The Broad Institute Genome Sequencing Center for Infectious Disease"/>
            <person name="Wu L."/>
            <person name="Ma J."/>
        </authorList>
    </citation>
    <scope>NUCLEOTIDE SEQUENCE [LARGE SCALE GENOMIC DNA]</scope>
    <source>
        <strain evidence="13">JCM 1407</strain>
    </source>
</reference>
<dbReference type="Gene3D" id="3.40.50.300">
    <property type="entry name" value="P-loop containing nucleotide triphosphate hydrolases"/>
    <property type="match status" value="2"/>
</dbReference>
<organism evidence="12 13">
    <name type="scientific">Clostridium oceanicum</name>
    <dbReference type="NCBI Taxonomy" id="1543"/>
    <lineage>
        <taxon>Bacteria</taxon>
        <taxon>Bacillati</taxon>
        <taxon>Bacillota</taxon>
        <taxon>Clostridia</taxon>
        <taxon>Eubacteriales</taxon>
        <taxon>Clostridiaceae</taxon>
        <taxon>Clostridium</taxon>
    </lineage>
</organism>
<dbReference type="InterPro" id="IPR027417">
    <property type="entry name" value="P-loop_NTPase"/>
</dbReference>
<evidence type="ECO:0000313" key="12">
    <source>
        <dbReference type="EMBL" id="GAA0741304.1"/>
    </source>
</evidence>
<gene>
    <name evidence="12" type="ORF">GCM10008906_22280</name>
</gene>
<feature type="domain" description="ABC transporter" evidence="11">
    <location>
        <begin position="264"/>
        <end position="464"/>
    </location>
</feature>
<dbReference type="InterPro" id="IPR050095">
    <property type="entry name" value="ECF_ABC_transporter_ATP-bd"/>
</dbReference>
<evidence type="ECO:0000256" key="1">
    <source>
        <dbReference type="ARBA" id="ARBA00004202"/>
    </source>
</evidence>
<dbReference type="InterPro" id="IPR015856">
    <property type="entry name" value="ABC_transpr_CbiO/EcfA_su"/>
</dbReference>
<dbReference type="SMART" id="SM00382">
    <property type="entry name" value="AAA"/>
    <property type="match status" value="2"/>
</dbReference>
<dbReference type="RefSeq" id="WP_343761662.1">
    <property type="nucleotide sequence ID" value="NZ_BAAACG010000010.1"/>
</dbReference>
<evidence type="ECO:0000256" key="4">
    <source>
        <dbReference type="ARBA" id="ARBA00022475"/>
    </source>
</evidence>
<protein>
    <submittedName>
        <fullName evidence="12">Energy-coupling factor ABC transporter ATP-binding protein</fullName>
    </submittedName>
</protein>
<dbReference type="PROSITE" id="PS00211">
    <property type="entry name" value="ABC_TRANSPORTER_1"/>
    <property type="match status" value="2"/>
</dbReference>
<evidence type="ECO:0000256" key="5">
    <source>
        <dbReference type="ARBA" id="ARBA00022737"/>
    </source>
</evidence>
<evidence type="ECO:0000256" key="2">
    <source>
        <dbReference type="ARBA" id="ARBA00005417"/>
    </source>
</evidence>
<name>A0ABP3UW02_9CLOT</name>
<sequence length="465" mass="52369">MIHLKNISFAYGKAYCLKEVSLKIKKGETVAIIGPSGNGKTSIIRTINGLIPHYFAEGKFEGSVYINGKDTKELSMWERGKIVGSVFQDPRTQFFSDKVEGEIAFSCENYGFDHDKIVDYTNDIIKELKLKELKGKKLSGLSSGERQKVAIASAMVAKAKILIFDEPSANLDDEGIENLSCILKTLKYYGTTMIFAEHRIYYLMDIVDRFLYIKDGRIIREYTKEEIKALGLLKQKELGIRCPFKTTIKPLQKISIKEDKKPLIEIKNIVLNIKGKNIINNCSFLGYAGQIIAILGSNGSGKTSLAKVISGIYKESKGNVLIEGNKITHKKRNKKVWYGANETQTQFFTNSIEQEILTGINKTPELLDKARSLLRVFDLYDIRYKHPYALSGGQKQRLSIVCGLLSERKILILDEPSSGLDYKNMEILAKTIKYAASLGKAIFIITHDYELVNACCTHYYNLTGE</sequence>
<dbReference type="PANTHER" id="PTHR43553:SF23">
    <property type="entry name" value="ABC TRANSPORTER ATP-BINDING COMPONENT"/>
    <property type="match status" value="1"/>
</dbReference>
<evidence type="ECO:0000313" key="13">
    <source>
        <dbReference type="Proteomes" id="UP001501510"/>
    </source>
</evidence>
<evidence type="ECO:0000256" key="10">
    <source>
        <dbReference type="ARBA" id="ARBA00025157"/>
    </source>
</evidence>
<feature type="domain" description="ABC transporter" evidence="11">
    <location>
        <begin position="2"/>
        <end position="240"/>
    </location>
</feature>
<dbReference type="Pfam" id="PF00005">
    <property type="entry name" value="ABC_tran"/>
    <property type="match status" value="2"/>
</dbReference>
<comment type="function">
    <text evidence="10">Probably part of an ABC transporter complex. Responsible for energy coupling to the transport system.</text>
</comment>
<evidence type="ECO:0000259" key="11">
    <source>
        <dbReference type="PROSITE" id="PS50893"/>
    </source>
</evidence>
<dbReference type="CDD" id="cd03225">
    <property type="entry name" value="ABC_cobalt_CbiO_domain1"/>
    <property type="match status" value="1"/>
</dbReference>
<evidence type="ECO:0000256" key="6">
    <source>
        <dbReference type="ARBA" id="ARBA00022741"/>
    </source>
</evidence>
<dbReference type="EMBL" id="BAAACG010000010">
    <property type="protein sequence ID" value="GAA0741304.1"/>
    <property type="molecule type" value="Genomic_DNA"/>
</dbReference>
<proteinExistence type="inferred from homology"/>
<dbReference type="PANTHER" id="PTHR43553">
    <property type="entry name" value="HEAVY METAL TRANSPORTER"/>
    <property type="match status" value="1"/>
</dbReference>
<keyword evidence="9" id="KW-0472">Membrane</keyword>
<dbReference type="InterPro" id="IPR003439">
    <property type="entry name" value="ABC_transporter-like_ATP-bd"/>
</dbReference>
<evidence type="ECO:0000256" key="3">
    <source>
        <dbReference type="ARBA" id="ARBA00022448"/>
    </source>
</evidence>
<dbReference type="InterPro" id="IPR003593">
    <property type="entry name" value="AAA+_ATPase"/>
</dbReference>
<comment type="similarity">
    <text evidence="2">Belongs to the ABC transporter superfamily.</text>
</comment>
<dbReference type="SUPFAM" id="SSF52540">
    <property type="entry name" value="P-loop containing nucleoside triphosphate hydrolases"/>
    <property type="match status" value="2"/>
</dbReference>
<keyword evidence="5" id="KW-0677">Repeat</keyword>
<evidence type="ECO:0000256" key="9">
    <source>
        <dbReference type="ARBA" id="ARBA00023136"/>
    </source>
</evidence>
<keyword evidence="8" id="KW-1278">Translocase</keyword>
<comment type="subcellular location">
    <subcellularLocation>
        <location evidence="1">Cell membrane</location>
        <topology evidence="1">Peripheral membrane protein</topology>
    </subcellularLocation>
</comment>
<keyword evidence="3" id="KW-0813">Transport</keyword>
<keyword evidence="13" id="KW-1185">Reference proteome</keyword>
<keyword evidence="7 12" id="KW-0067">ATP-binding</keyword>
<comment type="caution">
    <text evidence="12">The sequence shown here is derived from an EMBL/GenBank/DDBJ whole genome shotgun (WGS) entry which is preliminary data.</text>
</comment>